<dbReference type="EMBL" id="OV170225">
    <property type="protein sequence ID" value="CAH0725890.1"/>
    <property type="molecule type" value="Genomic_DNA"/>
</dbReference>
<dbReference type="Proteomes" id="UP000838878">
    <property type="component" value="Chromosome 5"/>
</dbReference>
<accession>A0A8J9VRU6</accession>
<dbReference type="AlphaFoldDB" id="A0A8J9VRU6"/>
<gene>
    <name evidence="1" type="ORF">BINO364_LOCUS11421</name>
</gene>
<evidence type="ECO:0000313" key="2">
    <source>
        <dbReference type="Proteomes" id="UP000838878"/>
    </source>
</evidence>
<proteinExistence type="predicted"/>
<name>A0A8J9VRU6_9NEOP</name>
<reference evidence="1" key="1">
    <citation type="submission" date="2021-12" db="EMBL/GenBank/DDBJ databases">
        <authorList>
            <person name="Martin H S."/>
        </authorList>
    </citation>
    <scope>NUCLEOTIDE SEQUENCE</scope>
</reference>
<feature type="non-terminal residue" evidence="1">
    <location>
        <position position="80"/>
    </location>
</feature>
<keyword evidence="2" id="KW-1185">Reference proteome</keyword>
<protein>
    <submittedName>
        <fullName evidence="1">Uncharacterized protein</fullName>
    </submittedName>
</protein>
<organism evidence="1 2">
    <name type="scientific">Brenthis ino</name>
    <name type="common">lesser marbled fritillary</name>
    <dbReference type="NCBI Taxonomy" id="405034"/>
    <lineage>
        <taxon>Eukaryota</taxon>
        <taxon>Metazoa</taxon>
        <taxon>Ecdysozoa</taxon>
        <taxon>Arthropoda</taxon>
        <taxon>Hexapoda</taxon>
        <taxon>Insecta</taxon>
        <taxon>Pterygota</taxon>
        <taxon>Neoptera</taxon>
        <taxon>Endopterygota</taxon>
        <taxon>Lepidoptera</taxon>
        <taxon>Glossata</taxon>
        <taxon>Ditrysia</taxon>
        <taxon>Papilionoidea</taxon>
        <taxon>Nymphalidae</taxon>
        <taxon>Heliconiinae</taxon>
        <taxon>Argynnini</taxon>
        <taxon>Brenthis</taxon>
    </lineage>
</organism>
<evidence type="ECO:0000313" key="1">
    <source>
        <dbReference type="EMBL" id="CAH0725890.1"/>
    </source>
</evidence>
<sequence length="80" mass="9132">MAIQLSLIATKWRLIGSAKRRKHFKVARRLRDKEYLQEDEEINLEAGILHLKCQHLTQRSPERASSTCSSTALKAALMAL</sequence>